<organism evidence="1 2">
    <name type="scientific">Cephalotrichum gorgonifer</name>
    <dbReference type="NCBI Taxonomy" id="2041049"/>
    <lineage>
        <taxon>Eukaryota</taxon>
        <taxon>Fungi</taxon>
        <taxon>Dikarya</taxon>
        <taxon>Ascomycota</taxon>
        <taxon>Pezizomycotina</taxon>
        <taxon>Sordariomycetes</taxon>
        <taxon>Hypocreomycetidae</taxon>
        <taxon>Microascales</taxon>
        <taxon>Microascaceae</taxon>
        <taxon>Cephalotrichum</taxon>
    </lineage>
</organism>
<accession>A0AAE8MWD6</accession>
<evidence type="ECO:0000313" key="2">
    <source>
        <dbReference type="Proteomes" id="UP001187682"/>
    </source>
</evidence>
<dbReference type="EMBL" id="ONZQ02000005">
    <property type="protein sequence ID" value="SPO01911.1"/>
    <property type="molecule type" value="Genomic_DNA"/>
</dbReference>
<reference evidence="1" key="1">
    <citation type="submission" date="2018-03" db="EMBL/GenBank/DDBJ databases">
        <authorList>
            <person name="Guldener U."/>
        </authorList>
    </citation>
    <scope>NUCLEOTIDE SEQUENCE</scope>
</reference>
<dbReference type="AlphaFoldDB" id="A0AAE8MWD6"/>
<gene>
    <name evidence="1" type="ORF">DNG_04584</name>
</gene>
<protein>
    <submittedName>
        <fullName evidence="1">Uncharacterized protein</fullName>
    </submittedName>
</protein>
<sequence>MPRLHHLNNAAGLAPLDIDDADMPSLDWMFAGDTDFSRPAFSQGELGHSPGLPDALSTSHVLHRQGSFDWLETSWNLSGPSAKLTTAMSLLSTYLHLVAIYEALFRHLVVSLSHIPPSSVSSLQTVPDLRVAGFTIQHGGLQIKMLIQVVEHHFETIDGALGLPVRYRVFGGERRMGRDHDRGAGLLGGHEFEALLDAVLGSIGTGSAVGPGFRNILSLRQSIDKVQRYL</sequence>
<dbReference type="Proteomes" id="UP001187682">
    <property type="component" value="Unassembled WGS sequence"/>
</dbReference>
<keyword evidence="2" id="KW-1185">Reference proteome</keyword>
<comment type="caution">
    <text evidence="1">The sequence shown here is derived from an EMBL/GenBank/DDBJ whole genome shotgun (WGS) entry which is preliminary data.</text>
</comment>
<name>A0AAE8MWD6_9PEZI</name>
<evidence type="ECO:0000313" key="1">
    <source>
        <dbReference type="EMBL" id="SPO01911.1"/>
    </source>
</evidence>
<proteinExistence type="predicted"/>